<dbReference type="InterPro" id="IPR029044">
    <property type="entry name" value="Nucleotide-diphossugar_trans"/>
</dbReference>
<sequence length="38" mass="4197">MQAVVLAAGEGTRLRPLTEDKPKGNGYCRRKANPHTLF</sequence>
<name>U1N8W5_9EURY</name>
<feature type="compositionally biased region" description="Basic and acidic residues" evidence="1">
    <location>
        <begin position="12"/>
        <end position="23"/>
    </location>
</feature>
<protein>
    <submittedName>
        <fullName evidence="3">Nucleoside-diphosphate-sugar pyrophosphorylase</fullName>
    </submittedName>
</protein>
<dbReference type="Pfam" id="PF00483">
    <property type="entry name" value="NTP_transferase"/>
    <property type="match status" value="1"/>
</dbReference>
<dbReference type="Gene3D" id="3.90.550.10">
    <property type="entry name" value="Spore Coat Polysaccharide Biosynthesis Protein SpsA, Chain A"/>
    <property type="match status" value="1"/>
</dbReference>
<feature type="compositionally biased region" description="Basic residues" evidence="1">
    <location>
        <begin position="28"/>
        <end position="38"/>
    </location>
</feature>
<evidence type="ECO:0000313" key="3">
    <source>
        <dbReference type="EMBL" id="ERG92963.1"/>
    </source>
</evidence>
<proteinExistence type="predicted"/>
<reference evidence="3 4" key="1">
    <citation type="journal article" date="2013" name="PLoS ONE">
        <title>Assembly-driven community genomics of a hypersaline microbial ecosystem.</title>
        <authorList>
            <person name="Podell S."/>
            <person name="Ugalde J.A."/>
            <person name="Narasingarao P."/>
            <person name="Banfield J.F."/>
            <person name="Heidelberg K.B."/>
            <person name="Allen E.E."/>
        </authorList>
    </citation>
    <scope>NUCLEOTIDE SEQUENCE [LARGE SCALE GENOMIC DNA]</scope>
    <source>
        <strain evidence="4">J07HQW1</strain>
    </source>
</reference>
<evidence type="ECO:0000256" key="1">
    <source>
        <dbReference type="SAM" id="MobiDB-lite"/>
    </source>
</evidence>
<organism evidence="3 4">
    <name type="scientific">Haloquadratum walsbyi J07HQW1</name>
    <dbReference type="NCBI Taxonomy" id="1238424"/>
    <lineage>
        <taxon>Archaea</taxon>
        <taxon>Methanobacteriati</taxon>
        <taxon>Methanobacteriota</taxon>
        <taxon>Stenosarchaea group</taxon>
        <taxon>Halobacteria</taxon>
        <taxon>Halobacteriales</taxon>
        <taxon>Haloferacaceae</taxon>
        <taxon>Haloquadratum</taxon>
    </lineage>
</organism>
<evidence type="ECO:0000259" key="2">
    <source>
        <dbReference type="Pfam" id="PF00483"/>
    </source>
</evidence>
<dbReference type="STRING" id="1238424.J07HQW1_03015"/>
<dbReference type="EMBL" id="KE356560">
    <property type="protein sequence ID" value="ERG92963.1"/>
    <property type="molecule type" value="Genomic_DNA"/>
</dbReference>
<dbReference type="Proteomes" id="UP000030649">
    <property type="component" value="Unassembled WGS sequence"/>
</dbReference>
<accession>U1N8W5</accession>
<gene>
    <name evidence="3" type="ORF">J07HQW1_03015</name>
</gene>
<dbReference type="HOGENOM" id="CLU_3322889_0_0_2"/>
<feature type="domain" description="Nucleotidyl transferase" evidence="2">
    <location>
        <begin position="3"/>
        <end position="23"/>
    </location>
</feature>
<evidence type="ECO:0000313" key="4">
    <source>
        <dbReference type="Proteomes" id="UP000030649"/>
    </source>
</evidence>
<dbReference type="InterPro" id="IPR005835">
    <property type="entry name" value="NTP_transferase_dom"/>
</dbReference>
<feature type="region of interest" description="Disordered" evidence="1">
    <location>
        <begin position="1"/>
        <end position="38"/>
    </location>
</feature>
<dbReference type="AlphaFoldDB" id="U1N8W5"/>
<dbReference type="SUPFAM" id="SSF53448">
    <property type="entry name" value="Nucleotide-diphospho-sugar transferases"/>
    <property type="match status" value="1"/>
</dbReference>